<dbReference type="EMBL" id="JALXMO010000037">
    <property type="protein sequence ID" value="MCT1607724.1"/>
    <property type="molecule type" value="Genomic_DNA"/>
</dbReference>
<sequence>MLADICAVTDLPVTEFGTVRLEQAGVGAIPVSALTLDGNDHHRQLLRFAFCKYRSTLEDALNRLLSSGALAS</sequence>
<protein>
    <submittedName>
        <fullName evidence="1">Uncharacterized protein</fullName>
    </submittedName>
</protein>
<comment type="caution">
    <text evidence="1">The sequence shown here is derived from an EMBL/GenBank/DDBJ whole genome shotgun (WGS) entry which is preliminary data.</text>
</comment>
<dbReference type="Gene3D" id="3.90.1150.10">
    <property type="entry name" value="Aspartate Aminotransferase, domain 1"/>
    <property type="match status" value="1"/>
</dbReference>
<evidence type="ECO:0000313" key="2">
    <source>
        <dbReference type="Proteomes" id="UP001205046"/>
    </source>
</evidence>
<keyword evidence="2" id="KW-1185">Reference proteome</keyword>
<accession>A0ABT2HSM9</accession>
<organism evidence="1 2">
    <name type="scientific">Nesterenkonia massiliensis</name>
    <dbReference type="NCBI Taxonomy" id="1232429"/>
    <lineage>
        <taxon>Bacteria</taxon>
        <taxon>Bacillati</taxon>
        <taxon>Actinomycetota</taxon>
        <taxon>Actinomycetes</taxon>
        <taxon>Micrococcales</taxon>
        <taxon>Micrococcaceae</taxon>
        <taxon>Nesterenkonia</taxon>
    </lineage>
</organism>
<name>A0ABT2HSM9_9MICC</name>
<evidence type="ECO:0000313" key="1">
    <source>
        <dbReference type="EMBL" id="MCT1607724.1"/>
    </source>
</evidence>
<dbReference type="Proteomes" id="UP001205046">
    <property type="component" value="Unassembled WGS sequence"/>
</dbReference>
<proteinExistence type="predicted"/>
<reference evidence="1 2" key="1">
    <citation type="submission" date="2022-04" db="EMBL/GenBank/DDBJ databases">
        <title>Human microbiome associated bacterial genomes.</title>
        <authorList>
            <person name="Sandstrom S."/>
            <person name="Salamzade R."/>
            <person name="Kalan L.R."/>
        </authorList>
    </citation>
    <scope>NUCLEOTIDE SEQUENCE [LARGE SCALE GENOMIC DNA]</scope>
    <source>
        <strain evidence="2">p3-SID767</strain>
    </source>
</reference>
<dbReference type="InterPro" id="IPR015422">
    <property type="entry name" value="PyrdxlP-dep_Trfase_small"/>
</dbReference>
<dbReference type="RefSeq" id="WP_260073601.1">
    <property type="nucleotide sequence ID" value="NZ_JALXMO010000037.1"/>
</dbReference>
<gene>
    <name evidence="1" type="ORF">M3B43_10435</name>
</gene>